<evidence type="ECO:0000256" key="11">
    <source>
        <dbReference type="ARBA" id="ARBA00023242"/>
    </source>
</evidence>
<comment type="catalytic activity">
    <reaction evidence="19">
        <text>GTP + UDP = UTP + GDP</text>
        <dbReference type="Rhea" id="RHEA:79863"/>
        <dbReference type="ChEBI" id="CHEBI:37565"/>
        <dbReference type="ChEBI" id="CHEBI:46398"/>
        <dbReference type="ChEBI" id="CHEBI:58189"/>
        <dbReference type="ChEBI" id="CHEBI:58223"/>
    </reaction>
</comment>
<dbReference type="NCBIfam" id="TIGR01359">
    <property type="entry name" value="UMP_CMP_kin_fam"/>
    <property type="match status" value="1"/>
</dbReference>
<keyword evidence="7 27" id="KW-0547">Nucleotide-binding</keyword>
<dbReference type="CDD" id="cd01428">
    <property type="entry name" value="ADK"/>
    <property type="match status" value="1"/>
</dbReference>
<dbReference type="GO" id="GO:0005524">
    <property type="term" value="F:ATP binding"/>
    <property type="evidence" value="ECO:0007669"/>
    <property type="project" value="UniProtKB-KW"/>
</dbReference>
<comment type="catalytic activity">
    <reaction evidence="15">
        <text>dAMP + dATP = 2 dADP</text>
        <dbReference type="Rhea" id="RHEA:78311"/>
        <dbReference type="ChEBI" id="CHEBI:57667"/>
        <dbReference type="ChEBI" id="CHEBI:58245"/>
        <dbReference type="ChEBI" id="CHEBI:61404"/>
    </reaction>
</comment>
<comment type="catalytic activity">
    <reaction evidence="12">
        <text>dADP + GTP = dATP + GDP</text>
        <dbReference type="Rhea" id="RHEA:79871"/>
        <dbReference type="ChEBI" id="CHEBI:37565"/>
        <dbReference type="ChEBI" id="CHEBI:57667"/>
        <dbReference type="ChEBI" id="CHEBI:58189"/>
        <dbReference type="ChEBI" id="CHEBI:61404"/>
    </reaction>
</comment>
<feature type="binding site" evidence="27">
    <location>
        <begin position="44"/>
        <end position="49"/>
    </location>
    <ligand>
        <name>ATP</name>
        <dbReference type="ChEBI" id="CHEBI:30616"/>
    </ligand>
</feature>
<evidence type="ECO:0000256" key="6">
    <source>
        <dbReference type="ARBA" id="ARBA00022679"/>
    </source>
</evidence>
<keyword evidence="8 27" id="KW-0418">Kinase</keyword>
<dbReference type="PANTHER" id="PTHR23359">
    <property type="entry name" value="NUCLEOTIDE KINASE"/>
    <property type="match status" value="1"/>
</dbReference>
<dbReference type="GO" id="GO:0006221">
    <property type="term" value="P:pyrimidine nucleotide biosynthetic process"/>
    <property type="evidence" value="ECO:0007669"/>
    <property type="project" value="UniProtKB-UniRule"/>
</dbReference>
<name>A0A9J7FEN5_CRIGR</name>
<keyword evidence="9 27" id="KW-0067">ATP-binding</keyword>
<dbReference type="InterPro" id="IPR027417">
    <property type="entry name" value="P-loop_NTPase"/>
</dbReference>
<feature type="binding site" evidence="27">
    <location>
        <position position="192"/>
    </location>
    <ligand>
        <name>ATP</name>
        <dbReference type="ChEBI" id="CHEBI:30616"/>
    </ligand>
</feature>
<dbReference type="KEGG" id="cge:100758717"/>
<dbReference type="InterPro" id="IPR000850">
    <property type="entry name" value="Adenylat/UMP-CMP_kin"/>
</dbReference>
<dbReference type="GO" id="GO:0006207">
    <property type="term" value="P:'de novo' pyrimidine nucleobase biosynthetic process"/>
    <property type="evidence" value="ECO:0007669"/>
    <property type="project" value="InterPro"/>
</dbReference>
<comment type="domain">
    <text evidence="27">Consists of three domains, a large central CORE domain and two small peripheral domains, NMPbind and LID, which undergo movements during catalysis. The LID domain closes over the site of phosphoryl transfer upon ATP binding. Assembling and dissambling the active center during each catalytic cycle provides an effective means to prevent ATP hydrolysis.</text>
</comment>
<feature type="region of interest" description="LID" evidence="27">
    <location>
        <begin position="191"/>
        <end position="201"/>
    </location>
</feature>
<feature type="binding site" evidence="27">
    <location>
        <position position="237"/>
    </location>
    <ligand>
        <name>ATP</name>
        <dbReference type="ChEBI" id="CHEBI:30616"/>
    </ligand>
</feature>
<evidence type="ECO:0000256" key="3">
    <source>
        <dbReference type="ARBA" id="ARBA00000937"/>
    </source>
</evidence>
<comment type="subcellular location">
    <subcellularLocation>
        <location evidence="4 27">Cytoplasm</location>
    </subcellularLocation>
    <subcellularLocation>
        <location evidence="27">Nucleus</location>
    </subcellularLocation>
    <text evidence="27">Predominantly nuclear.</text>
</comment>
<keyword evidence="6 27" id="KW-0808">Transferase</keyword>
<comment type="function">
    <text evidence="27">Catalyzes the phosphorylation of pyrimidine nucleoside monophosphates at the expense of ATP. Plays an important role in de novo pyrimidine nucleotide biosynthesis. Has preference for UMP and CMP as phosphate acceptors. Also displays broad nucleoside diphosphate kinase activity.</text>
</comment>
<evidence type="ECO:0000256" key="5">
    <source>
        <dbReference type="ARBA" id="ARBA00022490"/>
    </source>
</evidence>
<evidence type="ECO:0000256" key="18">
    <source>
        <dbReference type="ARBA" id="ARBA00047390"/>
    </source>
</evidence>
<dbReference type="GO" id="GO:0004550">
    <property type="term" value="F:nucleoside diphosphate kinase activity"/>
    <property type="evidence" value="ECO:0007669"/>
    <property type="project" value="UniProtKB-EC"/>
</dbReference>
<comment type="catalytic activity">
    <reaction evidence="25">
        <text>dAMP + ATP = dADP + ADP</text>
        <dbReference type="Rhea" id="RHEA:23100"/>
        <dbReference type="ChEBI" id="CHEBI:30616"/>
        <dbReference type="ChEBI" id="CHEBI:57667"/>
        <dbReference type="ChEBI" id="CHEBI:58245"/>
        <dbReference type="ChEBI" id="CHEBI:456216"/>
    </reaction>
</comment>
<feature type="binding site" evidence="27">
    <location>
        <begin position="119"/>
        <end position="121"/>
    </location>
    <ligand>
        <name>a ribonucleoside 5'-phosphate</name>
        <dbReference type="ChEBI" id="CHEBI:58043"/>
    </ligand>
</feature>
<feature type="binding site" evidence="27">
    <location>
        <begin position="151"/>
        <end position="154"/>
    </location>
    <ligand>
        <name>a ribonucleoside 5'-phosphate</name>
        <dbReference type="ChEBI" id="CHEBI:58043"/>
    </ligand>
</feature>
<feature type="binding site" evidence="27">
    <location>
        <position position="209"/>
    </location>
    <ligand>
        <name>a ribonucleoside 5'-phosphate</name>
        <dbReference type="ChEBI" id="CHEBI:58043"/>
    </ligand>
</feature>
<evidence type="ECO:0000256" key="24">
    <source>
        <dbReference type="ARBA" id="ARBA00048759"/>
    </source>
</evidence>
<evidence type="ECO:0000256" key="17">
    <source>
        <dbReference type="ARBA" id="ARBA00045177"/>
    </source>
</evidence>
<dbReference type="RefSeq" id="XP_027258284.1">
    <property type="nucleotide sequence ID" value="XM_027402483.1"/>
</dbReference>
<dbReference type="EC" id="2.7.4.14" evidence="27"/>
<proteinExistence type="inferred from homology"/>
<comment type="catalytic activity">
    <reaction evidence="27">
        <text>dCMP + ATP = dCDP + ADP</text>
        <dbReference type="Rhea" id="RHEA:25094"/>
        <dbReference type="ChEBI" id="CHEBI:30616"/>
        <dbReference type="ChEBI" id="CHEBI:57566"/>
        <dbReference type="ChEBI" id="CHEBI:58593"/>
        <dbReference type="ChEBI" id="CHEBI:456216"/>
        <dbReference type="EC" id="2.7.4.14"/>
    </reaction>
</comment>
<dbReference type="InterPro" id="IPR006266">
    <property type="entry name" value="UMP_CMP_kinase"/>
</dbReference>
<evidence type="ECO:0000256" key="22">
    <source>
        <dbReference type="ARBA" id="ARBA00048564"/>
    </source>
</evidence>
<comment type="catalytic activity">
    <reaction evidence="2">
        <text>AMP + ATP = 2 ADP</text>
        <dbReference type="Rhea" id="RHEA:12973"/>
        <dbReference type="ChEBI" id="CHEBI:30616"/>
        <dbReference type="ChEBI" id="CHEBI:456215"/>
        <dbReference type="ChEBI" id="CHEBI:456216"/>
        <dbReference type="EC" id="2.7.4.3"/>
    </reaction>
</comment>
<comment type="catalytic activity">
    <reaction evidence="21 27">
        <text>UMP + ATP = UDP + ADP</text>
        <dbReference type="Rhea" id="RHEA:24400"/>
        <dbReference type="ChEBI" id="CHEBI:30616"/>
        <dbReference type="ChEBI" id="CHEBI:57865"/>
        <dbReference type="ChEBI" id="CHEBI:58223"/>
        <dbReference type="ChEBI" id="CHEBI:456216"/>
        <dbReference type="EC" id="2.7.4.14"/>
    </reaction>
</comment>
<evidence type="ECO:0000313" key="28">
    <source>
        <dbReference type="Proteomes" id="UP001108280"/>
    </source>
</evidence>
<dbReference type="OrthoDB" id="442176at2759"/>
<comment type="catalytic activity">
    <reaction evidence="27">
        <text>CMP + ATP = CDP + ADP</text>
        <dbReference type="Rhea" id="RHEA:11600"/>
        <dbReference type="ChEBI" id="CHEBI:30616"/>
        <dbReference type="ChEBI" id="CHEBI:58069"/>
        <dbReference type="ChEBI" id="CHEBI:60377"/>
        <dbReference type="ChEBI" id="CHEBI:456216"/>
        <dbReference type="EC" id="2.7.4.14"/>
    </reaction>
</comment>
<keyword evidence="10 27" id="KW-0665">Pyrimidine biosynthesis</keyword>
<keyword evidence="28" id="KW-1185">Reference proteome</keyword>
<keyword evidence="11 27" id="KW-0539">Nucleus</keyword>
<feature type="region of interest" description="NMPbind" evidence="27">
    <location>
        <begin position="91"/>
        <end position="121"/>
    </location>
</feature>
<evidence type="ECO:0000256" key="27">
    <source>
        <dbReference type="HAMAP-Rule" id="MF_03172"/>
    </source>
</evidence>
<dbReference type="HAMAP" id="MF_03172">
    <property type="entry name" value="Adenylate_kinase_UMP_CMP_kin"/>
    <property type="match status" value="1"/>
</dbReference>
<dbReference type="GO" id="GO:0005737">
    <property type="term" value="C:cytoplasm"/>
    <property type="evidence" value="ECO:0007669"/>
    <property type="project" value="UniProtKB-SubCell"/>
</dbReference>
<comment type="similarity">
    <text evidence="27">Belongs to the adenylate kinase family. UMP-CMP kinase subfamily.</text>
</comment>
<dbReference type="GO" id="GO:0004017">
    <property type="term" value="F:AMP kinase activity"/>
    <property type="evidence" value="ECO:0007669"/>
    <property type="project" value="UniProtKB-EC"/>
</dbReference>
<comment type="function">
    <text evidence="17">Catalyzes the reversible transfer of the terminal phosphate group between ATP and AMP. Also displays broad nucleoside diphosphate kinase activity. Plays an important role in cellular energy homeostasis and in adenine nucleotide metabolism. Also catalyzes at a very low rate the synthesis of thiamine triphosphate (ThTP) from thiamine diphosphate (ThDP) and ADP.</text>
</comment>
<evidence type="ECO:0000256" key="26">
    <source>
        <dbReference type="ARBA" id="ARBA00048851"/>
    </source>
</evidence>
<dbReference type="SUPFAM" id="SSF52540">
    <property type="entry name" value="P-loop containing nucleoside triphosphate hydrolases"/>
    <property type="match status" value="1"/>
</dbReference>
<feature type="binding site" evidence="27">
    <location>
        <position position="158"/>
    </location>
    <ligand>
        <name>CMP</name>
        <dbReference type="ChEBI" id="CHEBI:60377"/>
    </ligand>
</feature>
<dbReference type="Pfam" id="PF00406">
    <property type="entry name" value="ADK"/>
    <property type="match status" value="1"/>
</dbReference>
<reference evidence="28" key="2">
    <citation type="journal article" date="2020" name="Biotechnol. Bioeng.">
        <title>Chromosome-scale scaffolds for the Chinese hamster reference genome assembly to facilitate the study of the CHO epigenome.</title>
        <authorList>
            <person name="Hilliard W."/>
            <person name="MacDonald M."/>
            <person name="Lee K.H."/>
        </authorList>
    </citation>
    <scope>NUCLEOTIDE SEQUENCE [LARGE SCALE GENOMIC DNA]</scope>
    <source>
        <strain evidence="28">17A/GY</strain>
    </source>
</reference>
<comment type="catalytic activity">
    <reaction evidence="24">
        <text>dGDP + ATP = dGTP + ADP</text>
        <dbReference type="Rhea" id="RHEA:27690"/>
        <dbReference type="ChEBI" id="CHEBI:30616"/>
        <dbReference type="ChEBI" id="CHEBI:58595"/>
        <dbReference type="ChEBI" id="CHEBI:61429"/>
        <dbReference type="ChEBI" id="CHEBI:456216"/>
        <dbReference type="EC" id="2.7.4.6"/>
    </reaction>
</comment>
<evidence type="ECO:0000256" key="23">
    <source>
        <dbReference type="ARBA" id="ARBA00048620"/>
    </source>
</evidence>
<dbReference type="GO" id="GO:0005634">
    <property type="term" value="C:nucleus"/>
    <property type="evidence" value="ECO:0007669"/>
    <property type="project" value="UniProtKB-SubCell"/>
</dbReference>
<evidence type="ECO:0000256" key="9">
    <source>
        <dbReference type="ARBA" id="ARBA00022840"/>
    </source>
</evidence>
<evidence type="ECO:0000256" key="7">
    <source>
        <dbReference type="ARBA" id="ARBA00022741"/>
    </source>
</evidence>
<evidence type="ECO:0000256" key="8">
    <source>
        <dbReference type="ARBA" id="ARBA00022777"/>
    </source>
</evidence>
<dbReference type="Gene3D" id="3.40.50.300">
    <property type="entry name" value="P-loop containing nucleotide triphosphate hydrolases"/>
    <property type="match status" value="1"/>
</dbReference>
<accession>A0A9J7FEN5</accession>
<protein>
    <recommendedName>
        <fullName evidence="27">UMP-CMP kinase</fullName>
        <ecNumber evidence="27">2.7.4.14</ecNumber>
    </recommendedName>
    <alternativeName>
        <fullName evidence="27">Deoxycytidylate kinase</fullName>
        <shortName evidence="27">CK</shortName>
        <shortName evidence="27">dCMP kinase</shortName>
    </alternativeName>
    <alternativeName>
        <fullName evidence="27">Nucleoside-diphosphate kinase</fullName>
        <ecNumber evidence="27">2.7.4.6</ecNumber>
    </alternativeName>
    <alternativeName>
        <fullName evidence="27">Uridine monophosphate/cytidine monophosphate kinase</fullName>
        <shortName evidence="27">UMP/CMP kinase</shortName>
        <shortName evidence="27">UMP/CMPK</shortName>
    </alternativeName>
</protein>
<evidence type="ECO:0000313" key="29">
    <source>
        <dbReference type="RefSeq" id="XP_027258284.1"/>
    </source>
</evidence>
<evidence type="ECO:0000256" key="2">
    <source>
        <dbReference type="ARBA" id="ARBA00000582"/>
    </source>
</evidence>
<comment type="subunit">
    <text evidence="27">Monomer.</text>
</comment>
<evidence type="ECO:0000256" key="20">
    <source>
        <dbReference type="ARBA" id="ARBA00047801"/>
    </source>
</evidence>
<organism evidence="28 29">
    <name type="scientific">Cricetulus griseus</name>
    <name type="common">Chinese hamster</name>
    <name type="synonym">Cricetulus barabensis griseus</name>
    <dbReference type="NCBI Taxonomy" id="10029"/>
    <lineage>
        <taxon>Eukaryota</taxon>
        <taxon>Metazoa</taxon>
        <taxon>Chordata</taxon>
        <taxon>Craniata</taxon>
        <taxon>Vertebrata</taxon>
        <taxon>Euteleostomi</taxon>
        <taxon>Mammalia</taxon>
        <taxon>Eutheria</taxon>
        <taxon>Euarchontoglires</taxon>
        <taxon>Glires</taxon>
        <taxon>Rodentia</taxon>
        <taxon>Myomorpha</taxon>
        <taxon>Muroidea</taxon>
        <taxon>Cricetidae</taxon>
        <taxon>Cricetinae</taxon>
        <taxon>Cricetulus</taxon>
    </lineage>
</organism>
<comment type="catalytic activity">
    <reaction evidence="14">
        <text>a ribonucleoside 5'-phosphate + ATP = a ribonucleoside 5'-diphosphate + ADP</text>
        <dbReference type="Rhea" id="RHEA:24036"/>
        <dbReference type="ChEBI" id="CHEBI:30616"/>
        <dbReference type="ChEBI" id="CHEBI:57930"/>
        <dbReference type="ChEBI" id="CHEBI:58043"/>
        <dbReference type="ChEBI" id="CHEBI:456216"/>
        <dbReference type="EC" id="2.7.4.4"/>
    </reaction>
</comment>
<comment type="catalytic activity">
    <reaction evidence="18">
        <text>UDP + ATP = UTP + ADP</text>
        <dbReference type="Rhea" id="RHEA:25098"/>
        <dbReference type="ChEBI" id="CHEBI:30616"/>
        <dbReference type="ChEBI" id="CHEBI:46398"/>
        <dbReference type="ChEBI" id="CHEBI:58223"/>
        <dbReference type="ChEBI" id="CHEBI:456216"/>
        <dbReference type="EC" id="2.7.4.6"/>
    </reaction>
</comment>
<dbReference type="CTD" id="51727"/>
<gene>
    <name evidence="29" type="primary">Cmpk1</name>
    <name evidence="27" type="synonym">CMPK</name>
    <name evidence="27" type="synonym">CMPK1</name>
</gene>
<feature type="binding site" evidence="27">
    <location>
        <position position="97"/>
    </location>
    <ligand>
        <name>a ribonucleoside 5'-phosphate</name>
        <dbReference type="ChEBI" id="CHEBI:58043"/>
    </ligand>
</feature>
<comment type="catalytic activity">
    <reaction evidence="16">
        <text>CDP + GTP = CTP + GDP</text>
        <dbReference type="Rhea" id="RHEA:79859"/>
        <dbReference type="ChEBI" id="CHEBI:37563"/>
        <dbReference type="ChEBI" id="CHEBI:37565"/>
        <dbReference type="ChEBI" id="CHEBI:58069"/>
        <dbReference type="ChEBI" id="CHEBI:58189"/>
    </reaction>
</comment>
<dbReference type="PROSITE" id="PS00113">
    <property type="entry name" value="ADENYLATE_KINASE"/>
    <property type="match status" value="1"/>
</dbReference>
<evidence type="ECO:0000256" key="12">
    <source>
        <dbReference type="ARBA" id="ARBA00045073"/>
    </source>
</evidence>
<comment type="catalytic activity">
    <reaction evidence="26">
        <text>thiamine diphosphate + ADP = thiamine triphosphate + AMP</text>
        <dbReference type="Rhea" id="RHEA:69180"/>
        <dbReference type="ChEBI" id="CHEBI:58937"/>
        <dbReference type="ChEBI" id="CHEBI:58938"/>
        <dbReference type="ChEBI" id="CHEBI:456215"/>
        <dbReference type="ChEBI" id="CHEBI:456216"/>
    </reaction>
</comment>
<evidence type="ECO:0000256" key="13">
    <source>
        <dbReference type="ARBA" id="ARBA00045094"/>
    </source>
</evidence>
<dbReference type="Proteomes" id="UP001108280">
    <property type="component" value="Chromosome 2"/>
</dbReference>
<evidence type="ECO:0000256" key="4">
    <source>
        <dbReference type="ARBA" id="ARBA00004496"/>
    </source>
</evidence>
<reference evidence="28" key="1">
    <citation type="journal article" date="2018" name="Biotechnol. Bioeng.">
        <title>A reference genome of the Chinese hamster based on a hybrid assembly strategy.</title>
        <authorList>
            <person name="Rupp O."/>
            <person name="MacDonald M.L."/>
            <person name="Li S."/>
            <person name="Dhiman H."/>
            <person name="Polson S."/>
            <person name="Griep S."/>
            <person name="Heffner K."/>
            <person name="Hernandez I."/>
            <person name="Brinkrolf K."/>
            <person name="Jadhav V."/>
            <person name="Samoudi M."/>
            <person name="Hao H."/>
            <person name="Kingham B."/>
            <person name="Goesmann A."/>
            <person name="Betenbaugh M.J."/>
            <person name="Lewis N.E."/>
            <person name="Borth N."/>
            <person name="Lee K.H."/>
        </authorList>
    </citation>
    <scope>NUCLEOTIDE SEQUENCE [LARGE SCALE GENOMIC DNA]</scope>
    <source>
        <strain evidence="28">17A/GY</strain>
    </source>
</reference>
<feature type="binding site" evidence="27">
    <location>
        <position position="198"/>
    </location>
    <ligand>
        <name>a ribonucleoside 5'-phosphate</name>
        <dbReference type="ChEBI" id="CHEBI:58043"/>
    </ligand>
</feature>
<evidence type="ECO:0000256" key="14">
    <source>
        <dbReference type="ARBA" id="ARBA00045096"/>
    </source>
</evidence>
<evidence type="ECO:0000256" key="19">
    <source>
        <dbReference type="ARBA" id="ARBA00047439"/>
    </source>
</evidence>
<evidence type="ECO:0000256" key="16">
    <source>
        <dbReference type="ARBA" id="ARBA00045111"/>
    </source>
</evidence>
<comment type="catalytic activity">
    <reaction evidence="1 27">
        <text>a 2'-deoxyribonucleoside 5'-diphosphate + ATP = a 2'-deoxyribonucleoside 5'-triphosphate + ADP</text>
        <dbReference type="Rhea" id="RHEA:44640"/>
        <dbReference type="ChEBI" id="CHEBI:30616"/>
        <dbReference type="ChEBI" id="CHEBI:61560"/>
        <dbReference type="ChEBI" id="CHEBI:73316"/>
        <dbReference type="ChEBI" id="CHEBI:456216"/>
        <dbReference type="EC" id="2.7.4.6"/>
    </reaction>
</comment>
<evidence type="ECO:0000256" key="1">
    <source>
        <dbReference type="ARBA" id="ARBA00000082"/>
    </source>
</evidence>
<comment type="catalytic activity">
    <reaction evidence="3 27">
        <text>a ribonucleoside 5'-diphosphate + ATP = a ribonucleoside 5'-triphosphate + ADP</text>
        <dbReference type="Rhea" id="RHEA:18113"/>
        <dbReference type="ChEBI" id="CHEBI:30616"/>
        <dbReference type="ChEBI" id="CHEBI:57930"/>
        <dbReference type="ChEBI" id="CHEBI:61557"/>
        <dbReference type="ChEBI" id="CHEBI:456216"/>
        <dbReference type="EC" id="2.7.4.6"/>
    </reaction>
</comment>
<keyword evidence="5 27" id="KW-0963">Cytoplasm</keyword>
<dbReference type="HAMAP" id="MF_00235">
    <property type="entry name" value="Adenylate_kinase_Adk"/>
    <property type="match status" value="1"/>
</dbReference>
<comment type="catalytic activity">
    <reaction evidence="13">
        <text>dCDP + GTP = dCTP + GDP</text>
        <dbReference type="Rhea" id="RHEA:79875"/>
        <dbReference type="ChEBI" id="CHEBI:37565"/>
        <dbReference type="ChEBI" id="CHEBI:58189"/>
        <dbReference type="ChEBI" id="CHEBI:58593"/>
        <dbReference type="ChEBI" id="CHEBI:61481"/>
    </reaction>
</comment>
<evidence type="ECO:0000256" key="25">
    <source>
        <dbReference type="ARBA" id="ARBA00048824"/>
    </source>
</evidence>
<dbReference type="InterPro" id="IPR033690">
    <property type="entry name" value="Adenylat_kinase_CS"/>
</dbReference>
<dbReference type="EC" id="2.7.4.6" evidence="27"/>
<dbReference type="GeneID" id="100758717"/>
<comment type="catalytic activity">
    <reaction evidence="23">
        <text>dTDP + GTP = dTTP + GDP</text>
        <dbReference type="Rhea" id="RHEA:79867"/>
        <dbReference type="ChEBI" id="CHEBI:37565"/>
        <dbReference type="ChEBI" id="CHEBI:37568"/>
        <dbReference type="ChEBI" id="CHEBI:58189"/>
        <dbReference type="ChEBI" id="CHEBI:58369"/>
    </reaction>
</comment>
<dbReference type="AlphaFoldDB" id="A0A9J7FEN5"/>
<dbReference type="FunFam" id="3.40.50.300:FF:000315">
    <property type="entry name" value="Adenylate kinase 1"/>
    <property type="match status" value="1"/>
</dbReference>
<sequence length="254" mass="28488">MLSSCCRRLLHVLVPSFPPLIRGLRLCPGHLMKPLVVFVLGGPGAGKGTQCARIVETVFYIAKACFNFLILPASAASLVLGLQKYGYTHLSAGELLRDERKNPDSQYGELIEKYIKEGKIVPVEITISLLKREMDQTMAANAQKNKFLIDGFPRNQDNLQGWNKTMDGKADVSFVLFFDCDNEICIERCLERGKSSGRSDDNRESLEKRIQTYLQSTKPIIDLYEEMGKVKKIDASKSVDEVFGEVTKIFDKEG</sequence>
<comment type="catalytic activity">
    <reaction evidence="20">
        <text>dATP + AMP = dADP + ADP</text>
        <dbReference type="Rhea" id="RHEA:79899"/>
        <dbReference type="ChEBI" id="CHEBI:57667"/>
        <dbReference type="ChEBI" id="CHEBI:61404"/>
        <dbReference type="ChEBI" id="CHEBI:456215"/>
        <dbReference type="ChEBI" id="CHEBI:456216"/>
    </reaction>
</comment>
<evidence type="ECO:0000256" key="21">
    <source>
        <dbReference type="ARBA" id="ARBA00048116"/>
    </source>
</evidence>
<evidence type="ECO:0000256" key="15">
    <source>
        <dbReference type="ARBA" id="ARBA00045110"/>
    </source>
</evidence>
<reference evidence="29" key="3">
    <citation type="submission" date="2025-08" db="UniProtKB">
        <authorList>
            <consortium name="RefSeq"/>
        </authorList>
    </citation>
    <scope>IDENTIFICATION</scope>
    <source>
        <strain evidence="29">17A/GY</strain>
        <tissue evidence="29">Liver</tissue>
    </source>
</reference>
<comment type="cofactor">
    <cofactor evidence="27">
        <name>Mg(2+)</name>
        <dbReference type="ChEBI" id="CHEBI:18420"/>
    </cofactor>
    <text evidence="27">Binds 1 Mg(2+) ion per monomer.</text>
</comment>
<evidence type="ECO:0000256" key="10">
    <source>
        <dbReference type="ARBA" id="ARBA00022975"/>
    </source>
</evidence>
<comment type="catalytic activity">
    <reaction evidence="22">
        <text>GDP + ATP = GTP + ADP</text>
        <dbReference type="Rhea" id="RHEA:27686"/>
        <dbReference type="ChEBI" id="CHEBI:30616"/>
        <dbReference type="ChEBI" id="CHEBI:37565"/>
        <dbReference type="ChEBI" id="CHEBI:58189"/>
        <dbReference type="ChEBI" id="CHEBI:456216"/>
        <dbReference type="EC" id="2.7.4.6"/>
    </reaction>
</comment>
<dbReference type="PRINTS" id="PR00094">
    <property type="entry name" value="ADENYLTKNASE"/>
</dbReference>